<reference evidence="11 12" key="1">
    <citation type="submission" date="2017-09" db="EMBL/GenBank/DDBJ databases">
        <title>The diverse metabolic capabilities of V. boronicumulans make it an excellent choice for continued studies on novel biodegradation.</title>
        <authorList>
            <person name="Sun S."/>
        </authorList>
    </citation>
    <scope>NUCLEOTIDE SEQUENCE [LARGE SCALE GENOMIC DNA]</scope>
    <source>
        <strain evidence="11 12">J1</strain>
    </source>
</reference>
<comment type="function">
    <text evidence="5">Involved in the toluene-4-sulfonate degradation pathway. Does not discriminate between the sulfonate and the carboxyl substituents and can also be involved in the p-toluenecarboxylate degradation pathway.</text>
</comment>
<dbReference type="AlphaFoldDB" id="A0A250DR11"/>
<comment type="similarity">
    <text evidence="1 9">Belongs to the aldehyde dehydrogenase family.</text>
</comment>
<dbReference type="FunFam" id="3.40.309.10:FF:000009">
    <property type="entry name" value="Aldehyde dehydrogenase A"/>
    <property type="match status" value="1"/>
</dbReference>
<dbReference type="InterPro" id="IPR016161">
    <property type="entry name" value="Ald_DH/histidinol_DH"/>
</dbReference>
<evidence type="ECO:0000313" key="12">
    <source>
        <dbReference type="Proteomes" id="UP000217154"/>
    </source>
</evidence>
<comment type="subunit">
    <text evidence="2">Homodimer.</text>
</comment>
<dbReference type="CDD" id="cd07106">
    <property type="entry name" value="ALDH_AldA-AAD23400"/>
    <property type="match status" value="1"/>
</dbReference>
<dbReference type="InterPro" id="IPR015590">
    <property type="entry name" value="Aldehyde_DH_dom"/>
</dbReference>
<dbReference type="InterPro" id="IPR044086">
    <property type="entry name" value="LUC3-like"/>
</dbReference>
<evidence type="ECO:0000256" key="6">
    <source>
        <dbReference type="ARBA" id="ARBA00066857"/>
    </source>
</evidence>
<dbReference type="Pfam" id="PF00171">
    <property type="entry name" value="Aldedh"/>
    <property type="match status" value="1"/>
</dbReference>
<evidence type="ECO:0000256" key="5">
    <source>
        <dbReference type="ARBA" id="ARBA00056807"/>
    </source>
</evidence>
<dbReference type="EC" id="1.1.1.257" evidence="6"/>
<organism evidence="11 12">
    <name type="scientific">Variovorax boronicumulans</name>
    <dbReference type="NCBI Taxonomy" id="436515"/>
    <lineage>
        <taxon>Bacteria</taxon>
        <taxon>Pseudomonadati</taxon>
        <taxon>Pseudomonadota</taxon>
        <taxon>Betaproteobacteria</taxon>
        <taxon>Burkholderiales</taxon>
        <taxon>Comamonadaceae</taxon>
        <taxon>Variovorax</taxon>
    </lineage>
</organism>
<protein>
    <recommendedName>
        <fullName evidence="6">4-(hydroxymethyl)benzenesulfonate dehydrogenase</fullName>
        <ecNumber evidence="6">1.1.1.257</ecNumber>
    </recommendedName>
    <alternativeName>
        <fullName evidence="7">Toluenesulfonate aldehyde dehydrogenase TsaD</fullName>
    </alternativeName>
</protein>
<dbReference type="PROSITE" id="PS00070">
    <property type="entry name" value="ALDEHYDE_DEHYDR_CYS"/>
    <property type="match status" value="1"/>
</dbReference>
<dbReference type="InterPro" id="IPR016162">
    <property type="entry name" value="Ald_DH_N"/>
</dbReference>
<feature type="active site" evidence="8">
    <location>
        <position position="241"/>
    </location>
</feature>
<feature type="domain" description="Aldehyde dehydrogenase" evidence="10">
    <location>
        <begin position="13"/>
        <end position="460"/>
    </location>
</feature>
<evidence type="ECO:0000256" key="4">
    <source>
        <dbReference type="ARBA" id="ARBA00051407"/>
    </source>
</evidence>
<dbReference type="InterPro" id="IPR016163">
    <property type="entry name" value="Ald_DH_C"/>
</dbReference>
<dbReference type="SUPFAM" id="SSF53720">
    <property type="entry name" value="ALDH-like"/>
    <property type="match status" value="1"/>
</dbReference>
<evidence type="ECO:0000256" key="9">
    <source>
        <dbReference type="RuleBase" id="RU003345"/>
    </source>
</evidence>
<gene>
    <name evidence="11" type="ORF">CKY39_28990</name>
</gene>
<accession>A0A250DR11</accession>
<evidence type="ECO:0000256" key="8">
    <source>
        <dbReference type="PROSITE-ProRule" id="PRU10007"/>
    </source>
</evidence>
<proteinExistence type="inferred from homology"/>
<dbReference type="GO" id="GO:0016620">
    <property type="term" value="F:oxidoreductase activity, acting on the aldehyde or oxo group of donors, NAD or NADP as acceptor"/>
    <property type="evidence" value="ECO:0007669"/>
    <property type="project" value="InterPro"/>
</dbReference>
<dbReference type="FunFam" id="3.40.605.10:FF:000007">
    <property type="entry name" value="NAD/NADP-dependent betaine aldehyde dehydrogenase"/>
    <property type="match status" value="1"/>
</dbReference>
<dbReference type="GO" id="GO:0018462">
    <property type="term" value="F:4-(hydroxymethyl)benzenesulfonate dehydrogenase activity"/>
    <property type="evidence" value="ECO:0007669"/>
    <property type="project" value="UniProtKB-EC"/>
</dbReference>
<dbReference type="InterPro" id="IPR029510">
    <property type="entry name" value="Ald_DH_CS_GLU"/>
</dbReference>
<name>A0A250DR11_9BURK</name>
<dbReference type="Gene3D" id="3.40.309.10">
    <property type="entry name" value="Aldehyde Dehydrogenase, Chain A, domain 2"/>
    <property type="match status" value="1"/>
</dbReference>
<dbReference type="Gene3D" id="3.40.605.10">
    <property type="entry name" value="Aldehyde Dehydrogenase, Chain A, domain 1"/>
    <property type="match status" value="1"/>
</dbReference>
<evidence type="ECO:0000313" key="11">
    <source>
        <dbReference type="EMBL" id="ATA56806.1"/>
    </source>
</evidence>
<dbReference type="KEGG" id="vbo:CKY39_28990"/>
<evidence type="ECO:0000256" key="2">
    <source>
        <dbReference type="ARBA" id="ARBA00011738"/>
    </source>
</evidence>
<sequence>MTIGGRAVPGTASFEVRNPANGQVIGTAPNGSRDDLAAAVAAAQKAFTSWSRKSDDELAAACRAVTEKIGAHAEELARLLTLEQGKPLNGLGSRWELGGAAAWAGATAALSLPPRVLQDNAQGHVEIFRKPVGVVGSITPWNFPVLIAVWHVLPALRTGNTVVIKPSPYTPLATLRFVELLNEVLPEGVVNSVSCDDRTSNLGADMASDPVIRKIVFTGSCATGKKVMQSAASTMKRLTLELGGNDAGIVLPDADPKAIAEGLFWGAFLNNGQTCAAMKRLYVHASIHDEVCEHLAAFARQVPMGDGMDEKNVLGPVQNRMQFDKVARLVADAKKKGQVLAGGEPGEGLFFPATIVAGLKNGDALVDEEQFGPALPVIRYTDVEEAIRAANDSENGLGGSVWSKDIEHAKRIASRLECGSVWINKHGAIQPNAPFGGVKGSGLGVEFAEEGLKEYTDAQVIFS</sequence>
<evidence type="ECO:0000256" key="3">
    <source>
        <dbReference type="ARBA" id="ARBA00023002"/>
    </source>
</evidence>
<comment type="catalytic activity">
    <reaction evidence="4">
        <text>4-(hydroxymethyl)benzenesulfonate + NAD(+) = 4-formylbenzenesulfonate + NADH + H(+)</text>
        <dbReference type="Rhea" id="RHEA:24412"/>
        <dbReference type="ChEBI" id="CHEBI:11944"/>
        <dbReference type="ChEBI" id="CHEBI:11987"/>
        <dbReference type="ChEBI" id="CHEBI:15378"/>
        <dbReference type="ChEBI" id="CHEBI:57540"/>
        <dbReference type="ChEBI" id="CHEBI:57945"/>
        <dbReference type="EC" id="1.1.1.257"/>
    </reaction>
</comment>
<keyword evidence="3 9" id="KW-0560">Oxidoreductase</keyword>
<dbReference type="InterPro" id="IPR016160">
    <property type="entry name" value="Ald_DH_CS_CYS"/>
</dbReference>
<evidence type="ECO:0000259" key="10">
    <source>
        <dbReference type="Pfam" id="PF00171"/>
    </source>
</evidence>
<dbReference type="Proteomes" id="UP000217154">
    <property type="component" value="Chromosome"/>
</dbReference>
<evidence type="ECO:0000256" key="7">
    <source>
        <dbReference type="ARBA" id="ARBA00079883"/>
    </source>
</evidence>
<dbReference type="EMBL" id="CP023284">
    <property type="protein sequence ID" value="ATA56806.1"/>
    <property type="molecule type" value="Genomic_DNA"/>
</dbReference>
<dbReference type="PROSITE" id="PS00687">
    <property type="entry name" value="ALDEHYDE_DEHYDR_GLU"/>
    <property type="match status" value="1"/>
</dbReference>
<evidence type="ECO:0000256" key="1">
    <source>
        <dbReference type="ARBA" id="ARBA00009986"/>
    </source>
</evidence>
<dbReference type="PANTHER" id="PTHR11699">
    <property type="entry name" value="ALDEHYDE DEHYDROGENASE-RELATED"/>
    <property type="match status" value="1"/>
</dbReference>